<keyword evidence="8" id="KW-1185">Reference proteome</keyword>
<name>A0A193GJN9_9BORD</name>
<feature type="transmembrane region" description="Helical" evidence="6">
    <location>
        <begin position="206"/>
        <end position="227"/>
    </location>
</feature>
<dbReference type="PROSITE" id="PS50895">
    <property type="entry name" value="SURF1"/>
    <property type="match status" value="1"/>
</dbReference>
<gene>
    <name evidence="7" type="ORF">BAU07_07120</name>
</gene>
<proteinExistence type="inferred from homology"/>
<dbReference type="GO" id="GO:0005886">
    <property type="term" value="C:plasma membrane"/>
    <property type="evidence" value="ECO:0007669"/>
    <property type="project" value="UniProtKB-SubCell"/>
</dbReference>
<dbReference type="AlphaFoldDB" id="A0A193GJN9"/>
<organism evidence="7 8">
    <name type="scientific">Bordetella flabilis</name>
    <dbReference type="NCBI Taxonomy" id="463014"/>
    <lineage>
        <taxon>Bacteria</taxon>
        <taxon>Pseudomonadati</taxon>
        <taxon>Pseudomonadota</taxon>
        <taxon>Betaproteobacteria</taxon>
        <taxon>Burkholderiales</taxon>
        <taxon>Alcaligenaceae</taxon>
        <taxon>Bordetella</taxon>
    </lineage>
</organism>
<evidence type="ECO:0000313" key="7">
    <source>
        <dbReference type="EMBL" id="ANN80302.1"/>
    </source>
</evidence>
<comment type="caution">
    <text evidence="6">Lacks conserved residue(s) required for the propagation of feature annotation.</text>
</comment>
<dbReference type="PANTHER" id="PTHR23427:SF2">
    <property type="entry name" value="SURFEIT LOCUS PROTEIN 1"/>
    <property type="match status" value="1"/>
</dbReference>
<reference evidence="7 8" key="1">
    <citation type="submission" date="2016-06" db="EMBL/GenBank/DDBJ databases">
        <title>Complete genome sequences of Bordetella bronchialis and Bordetella flabilis.</title>
        <authorList>
            <person name="LiPuma J.J."/>
            <person name="Spilker T."/>
        </authorList>
    </citation>
    <scope>NUCLEOTIDE SEQUENCE [LARGE SCALE GENOMIC DNA]</scope>
    <source>
        <strain evidence="7 8">AU10664</strain>
    </source>
</reference>
<accession>A0A193GJN9</accession>
<dbReference type="CDD" id="cd06662">
    <property type="entry name" value="SURF1"/>
    <property type="match status" value="1"/>
</dbReference>
<dbReference type="PANTHER" id="PTHR23427">
    <property type="entry name" value="SURFEIT LOCUS PROTEIN"/>
    <property type="match status" value="1"/>
</dbReference>
<dbReference type="STRING" id="463014.BAU07_07120"/>
<dbReference type="KEGG" id="bfz:BAU07_07120"/>
<evidence type="ECO:0000313" key="8">
    <source>
        <dbReference type="Proteomes" id="UP000091926"/>
    </source>
</evidence>
<dbReference type="EMBL" id="CP016172">
    <property type="protein sequence ID" value="ANN80302.1"/>
    <property type="molecule type" value="Genomic_DNA"/>
</dbReference>
<keyword evidence="3 6" id="KW-0812">Transmembrane</keyword>
<dbReference type="Pfam" id="PF02104">
    <property type="entry name" value="SURF1"/>
    <property type="match status" value="1"/>
</dbReference>
<evidence type="ECO:0000256" key="3">
    <source>
        <dbReference type="ARBA" id="ARBA00022692"/>
    </source>
</evidence>
<dbReference type="Proteomes" id="UP000091926">
    <property type="component" value="Chromosome"/>
</dbReference>
<evidence type="ECO:0000256" key="1">
    <source>
        <dbReference type="ARBA" id="ARBA00004370"/>
    </source>
</evidence>
<keyword evidence="6" id="KW-1003">Cell membrane</keyword>
<dbReference type="InterPro" id="IPR002994">
    <property type="entry name" value="Surf1/Shy1"/>
</dbReference>
<evidence type="ECO:0000256" key="6">
    <source>
        <dbReference type="RuleBase" id="RU363076"/>
    </source>
</evidence>
<comment type="similarity">
    <text evidence="2 6">Belongs to the SURF1 family.</text>
</comment>
<keyword evidence="4 6" id="KW-1133">Transmembrane helix</keyword>
<protein>
    <recommendedName>
        <fullName evidence="6">SURF1-like protein</fullName>
    </recommendedName>
</protein>
<sequence length="237" mass="26061">MVCLAVVAVLLFSGFFALGTWQVQRRAWKLDLIARVDQRVHAPAVAAPGPDRWPQVSADSDEYRHVALVGRYLYAKETLVQASTALGSGYWVMTPLRQPDGAVVLVNRGFVPGDQRDRIAHPDTAARTDTTVTGLLRVTEPHGGFLRRNDPAGNRWYSRDVQAIAAARDLSDVAPYFVDAAADPHAAPDTWPVGGMTVIAFHNSHLVYAVTWYALALMVAGAAFYTVREERRPRRPG</sequence>
<evidence type="ECO:0000256" key="2">
    <source>
        <dbReference type="ARBA" id="ARBA00007165"/>
    </source>
</evidence>
<evidence type="ECO:0000256" key="4">
    <source>
        <dbReference type="ARBA" id="ARBA00022989"/>
    </source>
</evidence>
<dbReference type="InterPro" id="IPR045214">
    <property type="entry name" value="Surf1/Surf4"/>
</dbReference>
<keyword evidence="5 6" id="KW-0472">Membrane</keyword>
<evidence type="ECO:0000256" key="5">
    <source>
        <dbReference type="ARBA" id="ARBA00023136"/>
    </source>
</evidence>
<comment type="subcellular location">
    <subcellularLocation>
        <location evidence="6">Cell membrane</location>
        <topology evidence="6">Multi-pass membrane protein</topology>
    </subcellularLocation>
    <subcellularLocation>
        <location evidence="1">Membrane</location>
    </subcellularLocation>
</comment>